<feature type="signal peptide" evidence="3">
    <location>
        <begin position="1"/>
        <end position="22"/>
    </location>
</feature>
<keyword evidence="2" id="KW-0472">Membrane</keyword>
<sequence>MISGHLLTGLAILSAVTSQTDASESVKKRESEVADLNGTNQKHNAIEPRILNQLNKTGSLLTARSNLVGGLFGSPEIPPLPVSIEVREGSSLVGEVGRPALVTFEITSNLPRSTLFSFGVTDTANYRSSDFATPPQAQISFGNTVQTSVRLLPGRVGANPSILTFVVSWRDDYNGRSEVRKKAYFYVGTQDYDGYRPDIWYEFDGDCSGSVSPKNCDAKTWKAIVNFQDPDSGLLSITSDPVGLILDKEFIVGTKEAIRGYYSSSCCQTKVDISAKDILGNVRVKYIDIEKRWLSVGDISAIVLGCILFFLIVAVAVWLIVRCCRRRKTTLNIYPSSQSRREMNS</sequence>
<keyword evidence="5" id="KW-1185">Reference proteome</keyword>
<keyword evidence="2" id="KW-0812">Transmembrane</keyword>
<evidence type="ECO:0000313" key="5">
    <source>
        <dbReference type="Proteomes" id="UP001307889"/>
    </source>
</evidence>
<evidence type="ECO:0000313" key="4">
    <source>
        <dbReference type="EMBL" id="BET02054.1"/>
    </source>
</evidence>
<dbReference type="EMBL" id="AP028921">
    <property type="protein sequence ID" value="BET02054.1"/>
    <property type="molecule type" value="Genomic_DNA"/>
</dbReference>
<evidence type="ECO:0000256" key="2">
    <source>
        <dbReference type="SAM" id="Phobius"/>
    </source>
</evidence>
<feature type="chain" id="PRO_5047513880" evidence="3">
    <location>
        <begin position="23"/>
        <end position="345"/>
    </location>
</feature>
<organism evidence="4 5">
    <name type="scientific">Nesidiocoris tenuis</name>
    <dbReference type="NCBI Taxonomy" id="355587"/>
    <lineage>
        <taxon>Eukaryota</taxon>
        <taxon>Metazoa</taxon>
        <taxon>Ecdysozoa</taxon>
        <taxon>Arthropoda</taxon>
        <taxon>Hexapoda</taxon>
        <taxon>Insecta</taxon>
        <taxon>Pterygota</taxon>
        <taxon>Neoptera</taxon>
        <taxon>Paraneoptera</taxon>
        <taxon>Hemiptera</taxon>
        <taxon>Heteroptera</taxon>
        <taxon>Panheteroptera</taxon>
        <taxon>Cimicomorpha</taxon>
        <taxon>Miridae</taxon>
        <taxon>Dicyphina</taxon>
        <taxon>Nesidiocoris</taxon>
    </lineage>
</organism>
<evidence type="ECO:0000256" key="3">
    <source>
        <dbReference type="SAM" id="SignalP"/>
    </source>
</evidence>
<gene>
    <name evidence="4" type="ORF">NTJ_14872</name>
</gene>
<protein>
    <submittedName>
        <fullName evidence="4">Uncharacterized protein</fullName>
    </submittedName>
</protein>
<reference evidence="4 5" key="1">
    <citation type="submission" date="2023-09" db="EMBL/GenBank/DDBJ databases">
        <title>Nesidiocoris tenuis whole genome shotgun sequence.</title>
        <authorList>
            <person name="Shibata T."/>
            <person name="Shimoda M."/>
            <person name="Kobayashi T."/>
            <person name="Uehara T."/>
        </authorList>
    </citation>
    <scope>NUCLEOTIDE SEQUENCE [LARGE SCALE GENOMIC DNA]</scope>
    <source>
        <strain evidence="4 5">Japan</strain>
    </source>
</reference>
<keyword evidence="3" id="KW-0732">Signal</keyword>
<feature type="region of interest" description="Disordered" evidence="1">
    <location>
        <begin position="21"/>
        <end position="41"/>
    </location>
</feature>
<name>A0ABN7BCS4_9HEMI</name>
<proteinExistence type="predicted"/>
<feature type="transmembrane region" description="Helical" evidence="2">
    <location>
        <begin position="299"/>
        <end position="321"/>
    </location>
</feature>
<evidence type="ECO:0000256" key="1">
    <source>
        <dbReference type="SAM" id="MobiDB-lite"/>
    </source>
</evidence>
<accession>A0ABN7BCS4</accession>
<keyword evidence="2" id="KW-1133">Transmembrane helix</keyword>
<dbReference type="Proteomes" id="UP001307889">
    <property type="component" value="Chromosome 13"/>
</dbReference>